<feature type="region of interest" description="Disordered" evidence="1">
    <location>
        <begin position="97"/>
        <end position="117"/>
    </location>
</feature>
<reference evidence="2" key="1">
    <citation type="journal article" date="2017" name="Nature">
        <title>The sunflower genome provides insights into oil metabolism, flowering and Asterid evolution.</title>
        <authorList>
            <person name="Badouin H."/>
            <person name="Gouzy J."/>
            <person name="Grassa C.J."/>
            <person name="Murat F."/>
            <person name="Staton S.E."/>
            <person name="Cottret L."/>
            <person name="Lelandais-Briere C."/>
            <person name="Owens G.L."/>
            <person name="Carrere S."/>
            <person name="Mayjonade B."/>
            <person name="Legrand L."/>
            <person name="Gill N."/>
            <person name="Kane N.C."/>
            <person name="Bowers J.E."/>
            <person name="Hubner S."/>
            <person name="Bellec A."/>
            <person name="Berard A."/>
            <person name="Berges H."/>
            <person name="Blanchet N."/>
            <person name="Boniface M.C."/>
            <person name="Brunel D."/>
            <person name="Catrice O."/>
            <person name="Chaidir N."/>
            <person name="Claudel C."/>
            <person name="Donnadieu C."/>
            <person name="Faraut T."/>
            <person name="Fievet G."/>
            <person name="Helmstetter N."/>
            <person name="King M."/>
            <person name="Knapp S.J."/>
            <person name="Lai Z."/>
            <person name="Le Paslier M.C."/>
            <person name="Lippi Y."/>
            <person name="Lorenzon L."/>
            <person name="Mandel J.R."/>
            <person name="Marage G."/>
            <person name="Marchand G."/>
            <person name="Marquand E."/>
            <person name="Bret-Mestries E."/>
            <person name="Morien E."/>
            <person name="Nambeesan S."/>
            <person name="Nguyen T."/>
            <person name="Pegot-Espagnet P."/>
            <person name="Pouilly N."/>
            <person name="Raftis F."/>
            <person name="Sallet E."/>
            <person name="Schiex T."/>
            <person name="Thomas J."/>
            <person name="Vandecasteele C."/>
            <person name="Vares D."/>
            <person name="Vear F."/>
            <person name="Vautrin S."/>
            <person name="Crespi M."/>
            <person name="Mangin B."/>
            <person name="Burke J.M."/>
            <person name="Salse J."/>
            <person name="Munos S."/>
            <person name="Vincourt P."/>
            <person name="Rieseberg L.H."/>
            <person name="Langlade N.B."/>
        </authorList>
    </citation>
    <scope>NUCLEOTIDE SEQUENCE</scope>
    <source>
        <tissue evidence="2">Leaves</tissue>
    </source>
</reference>
<sequence>MLMSEMMETAAAVGFHGGSAAVHGGGSLFVSDGSYDDVVLDRVQTTLANRSDFIRVNNGLLGSVSQSTQCRLVRFTSVMSRVTNQIRKWCGRLGKTGSTQLTRPTQRVNSVNAGQQQ</sequence>
<name>A0A9K3P0I9_HELAN</name>
<gene>
    <name evidence="2" type="ORF">HanXRQr2_Chr02g0071251</name>
</gene>
<dbReference type="EMBL" id="MNCJ02000317">
    <property type="protein sequence ID" value="KAF5818885.1"/>
    <property type="molecule type" value="Genomic_DNA"/>
</dbReference>
<comment type="caution">
    <text evidence="2">The sequence shown here is derived from an EMBL/GenBank/DDBJ whole genome shotgun (WGS) entry which is preliminary data.</text>
</comment>
<evidence type="ECO:0000313" key="2">
    <source>
        <dbReference type="EMBL" id="KAF5818885.1"/>
    </source>
</evidence>
<evidence type="ECO:0000256" key="1">
    <source>
        <dbReference type="SAM" id="MobiDB-lite"/>
    </source>
</evidence>
<dbReference type="AlphaFoldDB" id="A0A9K3P0I9"/>
<organism evidence="2 3">
    <name type="scientific">Helianthus annuus</name>
    <name type="common">Common sunflower</name>
    <dbReference type="NCBI Taxonomy" id="4232"/>
    <lineage>
        <taxon>Eukaryota</taxon>
        <taxon>Viridiplantae</taxon>
        <taxon>Streptophyta</taxon>
        <taxon>Embryophyta</taxon>
        <taxon>Tracheophyta</taxon>
        <taxon>Spermatophyta</taxon>
        <taxon>Magnoliopsida</taxon>
        <taxon>eudicotyledons</taxon>
        <taxon>Gunneridae</taxon>
        <taxon>Pentapetalae</taxon>
        <taxon>asterids</taxon>
        <taxon>campanulids</taxon>
        <taxon>Asterales</taxon>
        <taxon>Asteraceae</taxon>
        <taxon>Asteroideae</taxon>
        <taxon>Heliantheae alliance</taxon>
        <taxon>Heliantheae</taxon>
        <taxon>Helianthus</taxon>
    </lineage>
</organism>
<dbReference type="Proteomes" id="UP000215914">
    <property type="component" value="Unassembled WGS sequence"/>
</dbReference>
<proteinExistence type="predicted"/>
<evidence type="ECO:0000313" key="3">
    <source>
        <dbReference type="Proteomes" id="UP000215914"/>
    </source>
</evidence>
<reference evidence="2" key="2">
    <citation type="submission" date="2020-06" db="EMBL/GenBank/DDBJ databases">
        <title>Helianthus annuus Genome sequencing and assembly Release 2.</title>
        <authorList>
            <person name="Gouzy J."/>
            <person name="Langlade N."/>
            <person name="Munos S."/>
        </authorList>
    </citation>
    <scope>NUCLEOTIDE SEQUENCE</scope>
    <source>
        <tissue evidence="2">Leaves</tissue>
    </source>
</reference>
<accession>A0A9K3P0I9</accession>
<dbReference type="Gramene" id="mRNA:HanXRQr2_Chr02g0071251">
    <property type="protein sequence ID" value="mRNA:HanXRQr2_Chr02g0071251"/>
    <property type="gene ID" value="HanXRQr2_Chr02g0071251"/>
</dbReference>
<protein>
    <submittedName>
        <fullName evidence="2">Uncharacterized protein</fullName>
    </submittedName>
</protein>
<keyword evidence="3" id="KW-1185">Reference proteome</keyword>